<evidence type="ECO:0000313" key="2">
    <source>
        <dbReference type="Proteomes" id="UP000323067"/>
    </source>
</evidence>
<name>A0A2H4SV78_CORMI</name>
<protein>
    <submittedName>
        <fullName evidence="1">Domain containing</fullName>
    </submittedName>
</protein>
<dbReference type="VEuPathDB" id="FungiDB:A9K55_000582"/>
<sequence length="179" mass="20635">MYPSFEELRSERQRIVFSDHFKRLCWPLRGTFPTALSVMATARGALDEMEPLQRQDGSWHEIAALPLTEPKVSSVNASVFILNQYEADWVVMHEYHESAEYVTYGDLDDETRPFGEQQEDGTWEADADTEYLARCCGQDRPVRKKDLKVQVKATSNKFLTIQDYVSGVLRPILNWVKAN</sequence>
<dbReference type="VEuPathDB" id="FungiDB:CCM_04497"/>
<organism evidence="1 2">
    <name type="scientific">Cordyceps militaris</name>
    <name type="common">Caterpillar fungus</name>
    <name type="synonym">Clavaria militaris</name>
    <dbReference type="NCBI Taxonomy" id="73501"/>
    <lineage>
        <taxon>Eukaryota</taxon>
        <taxon>Fungi</taxon>
        <taxon>Dikarya</taxon>
        <taxon>Ascomycota</taxon>
        <taxon>Pezizomycotina</taxon>
        <taxon>Sordariomycetes</taxon>
        <taxon>Hypocreomycetidae</taxon>
        <taxon>Hypocreales</taxon>
        <taxon>Cordycipitaceae</taxon>
        <taxon>Cordyceps</taxon>
    </lineage>
</organism>
<dbReference type="OrthoDB" id="3944545at2759"/>
<accession>A0A2H4SV78</accession>
<dbReference type="EMBL" id="CP023327">
    <property type="protein sequence ID" value="ATY67013.1"/>
    <property type="molecule type" value="Genomic_DNA"/>
</dbReference>
<evidence type="ECO:0000313" key="1">
    <source>
        <dbReference type="EMBL" id="ATY67013.1"/>
    </source>
</evidence>
<dbReference type="AlphaFoldDB" id="A0A2H4SV78"/>
<reference evidence="1 2" key="1">
    <citation type="journal article" date="2017" name="BMC Genomics">
        <title>Chromosome level assembly and secondary metabolite potential of the parasitic fungus Cordyceps militaris.</title>
        <authorList>
            <person name="Kramer G.J."/>
            <person name="Nodwell J.R."/>
        </authorList>
    </citation>
    <scope>NUCLEOTIDE SEQUENCE [LARGE SCALE GENOMIC DNA]</scope>
    <source>
        <strain evidence="1 2">ATCC 34164</strain>
    </source>
</reference>
<gene>
    <name evidence="1" type="ORF">A9K55_000582</name>
</gene>
<proteinExistence type="predicted"/>
<dbReference type="Proteomes" id="UP000323067">
    <property type="component" value="Chromosome ii"/>
</dbReference>